<organism evidence="5 6">
    <name type="scientific">Baudoinia panamericana (strain UAMH 10762)</name>
    <name type="common">Angels' share fungus</name>
    <name type="synonym">Baudoinia compniacensis (strain UAMH 10762)</name>
    <dbReference type="NCBI Taxonomy" id="717646"/>
    <lineage>
        <taxon>Eukaryota</taxon>
        <taxon>Fungi</taxon>
        <taxon>Dikarya</taxon>
        <taxon>Ascomycota</taxon>
        <taxon>Pezizomycotina</taxon>
        <taxon>Dothideomycetes</taxon>
        <taxon>Dothideomycetidae</taxon>
        <taxon>Mycosphaerellales</taxon>
        <taxon>Teratosphaeriaceae</taxon>
        <taxon>Baudoinia</taxon>
    </lineage>
</organism>
<dbReference type="Proteomes" id="UP000011761">
    <property type="component" value="Unassembled WGS sequence"/>
</dbReference>
<gene>
    <name evidence="5" type="ORF">BAUCODRAFT_332219</name>
</gene>
<evidence type="ECO:0000313" key="6">
    <source>
        <dbReference type="Proteomes" id="UP000011761"/>
    </source>
</evidence>
<dbReference type="RefSeq" id="XP_007681875.1">
    <property type="nucleotide sequence ID" value="XM_007683685.1"/>
</dbReference>
<dbReference type="SUPFAM" id="SSF54001">
    <property type="entry name" value="Cysteine proteinases"/>
    <property type="match status" value="1"/>
</dbReference>
<keyword evidence="3" id="KW-0378">Hydrolase</keyword>
<dbReference type="Pfam" id="PF02902">
    <property type="entry name" value="Peptidase_C48"/>
    <property type="match status" value="1"/>
</dbReference>
<dbReference type="AlphaFoldDB" id="M2MI52"/>
<comment type="similarity">
    <text evidence="1">Belongs to the peptidase C48 family.</text>
</comment>
<dbReference type="PROSITE" id="PS50600">
    <property type="entry name" value="ULP_PROTEASE"/>
    <property type="match status" value="1"/>
</dbReference>
<dbReference type="Gene3D" id="3.40.395.10">
    <property type="entry name" value="Adenoviral Proteinase, Chain A"/>
    <property type="match status" value="1"/>
</dbReference>
<evidence type="ECO:0000259" key="4">
    <source>
        <dbReference type="PROSITE" id="PS50600"/>
    </source>
</evidence>
<evidence type="ECO:0000313" key="5">
    <source>
        <dbReference type="EMBL" id="EMC90943.1"/>
    </source>
</evidence>
<reference evidence="5 6" key="1">
    <citation type="journal article" date="2012" name="PLoS Pathog.">
        <title>Diverse lifestyles and strategies of plant pathogenesis encoded in the genomes of eighteen Dothideomycetes fungi.</title>
        <authorList>
            <person name="Ohm R.A."/>
            <person name="Feau N."/>
            <person name="Henrissat B."/>
            <person name="Schoch C.L."/>
            <person name="Horwitz B.A."/>
            <person name="Barry K.W."/>
            <person name="Condon B.J."/>
            <person name="Copeland A.C."/>
            <person name="Dhillon B."/>
            <person name="Glaser F."/>
            <person name="Hesse C.N."/>
            <person name="Kosti I."/>
            <person name="LaButti K."/>
            <person name="Lindquist E.A."/>
            <person name="Lucas S."/>
            <person name="Salamov A.A."/>
            <person name="Bradshaw R.E."/>
            <person name="Ciuffetti L."/>
            <person name="Hamelin R.C."/>
            <person name="Kema G.H.J."/>
            <person name="Lawrence C."/>
            <person name="Scott J.A."/>
            <person name="Spatafora J.W."/>
            <person name="Turgeon B.G."/>
            <person name="de Wit P.J.G.M."/>
            <person name="Zhong S."/>
            <person name="Goodwin S.B."/>
            <person name="Grigoriev I.V."/>
        </authorList>
    </citation>
    <scope>NUCLEOTIDE SEQUENCE [LARGE SCALE GENOMIC DNA]</scope>
    <source>
        <strain evidence="5 6">UAMH 10762</strain>
    </source>
</reference>
<feature type="domain" description="Ubiquitin-like protease family profile" evidence="4">
    <location>
        <begin position="280"/>
        <end position="432"/>
    </location>
</feature>
<dbReference type="EMBL" id="KB445565">
    <property type="protein sequence ID" value="EMC90943.1"/>
    <property type="molecule type" value="Genomic_DNA"/>
</dbReference>
<dbReference type="InterPro" id="IPR003653">
    <property type="entry name" value="Peptidase_C48_C"/>
</dbReference>
<dbReference type="GO" id="GO:0008234">
    <property type="term" value="F:cysteine-type peptidase activity"/>
    <property type="evidence" value="ECO:0007669"/>
    <property type="project" value="InterPro"/>
</dbReference>
<keyword evidence="2" id="KW-0645">Protease</keyword>
<dbReference type="InterPro" id="IPR038765">
    <property type="entry name" value="Papain-like_cys_pep_sf"/>
</dbReference>
<accession>M2MI52</accession>
<evidence type="ECO:0000256" key="1">
    <source>
        <dbReference type="ARBA" id="ARBA00005234"/>
    </source>
</evidence>
<protein>
    <recommendedName>
        <fullName evidence="4">Ubiquitin-like protease family profile domain-containing protein</fullName>
    </recommendedName>
</protein>
<dbReference type="OrthoDB" id="1939479at2759"/>
<sequence>MSDKTSQDLEAAISARNKPKEDVIDLLDRLRSETANEDLPIRWRSLSQQTRSYLDKHIRFGNDSEDFRKRIRGLRSSAWGLSAGEVYMLFASVSARFLKDLVKCAKIQPDFSLAWSALLAARYSRQAGETAGAGVSRFRDWVPSDVNGLAERGGQSAHAHLLDQTANSLPSPSRSTSVEVDNEGDIIVLAPTLPECGADVVSKSNSLPASRRLKRATSMPLPQALPKKFCKTKVGDAQPQTPSSQISALREGAESLSIGQGSDVSSLDEAKLYNTPISGHANRMSALASLQPKQCVSATAIEMLFRIFTASNGGSSLALDPAFGSMHESRTPVRLHAACEHVLVPVHHPASNWTLGVIAMSTRQVTIYDPLGTTYYADATWRAIASVQLCHAEEGSIISGFTRDNIAPQRAPPWQSTAYDCGIYILLYGVCTLLNRFSCLPGTIDPDVWRFTFALSLAGEGFDSSSLSIMLEDPHRHLATDLSVVNLPSGSIEDVLSHLRRTTRTYIEAYRSTKSMAENCALACDVLEATITRSESLYALELDRMSKDLVYLRNTVALLRQAPDSVNEASEIARRERLIRTRESILEEKQKCCRHHNVALQSACGHVAQARDQLRSRAQDISDFLANISAAAKDLATAATCT</sequence>
<dbReference type="HOGENOM" id="CLU_426398_0_0_1"/>
<dbReference type="KEGG" id="bcom:BAUCODRAFT_332219"/>
<name>M2MI52_BAUPA</name>
<dbReference type="GO" id="GO:0006508">
    <property type="term" value="P:proteolysis"/>
    <property type="evidence" value="ECO:0007669"/>
    <property type="project" value="UniProtKB-KW"/>
</dbReference>
<keyword evidence="6" id="KW-1185">Reference proteome</keyword>
<evidence type="ECO:0000256" key="2">
    <source>
        <dbReference type="ARBA" id="ARBA00022670"/>
    </source>
</evidence>
<evidence type="ECO:0000256" key="3">
    <source>
        <dbReference type="ARBA" id="ARBA00022801"/>
    </source>
</evidence>
<proteinExistence type="inferred from homology"/>
<dbReference type="GeneID" id="19112021"/>
<dbReference type="GO" id="GO:0019783">
    <property type="term" value="F:ubiquitin-like protein peptidase activity"/>
    <property type="evidence" value="ECO:0007669"/>
    <property type="project" value="UniProtKB-ARBA"/>
</dbReference>